<evidence type="ECO:0000256" key="7">
    <source>
        <dbReference type="ARBA" id="ARBA00022617"/>
    </source>
</evidence>
<dbReference type="CDD" id="cd00094">
    <property type="entry name" value="HX"/>
    <property type="match status" value="1"/>
</dbReference>
<evidence type="ECO:0000256" key="5">
    <source>
        <dbReference type="ARBA" id="ARBA00022448"/>
    </source>
</evidence>
<feature type="repeat" description="Hemopexin" evidence="13">
    <location>
        <begin position="90"/>
        <end position="142"/>
    </location>
</feature>
<name>A0A6A4TMU4_SCOMX</name>
<comment type="caution">
    <text evidence="15">The sequence shown here is derived from an EMBL/GenBank/DDBJ whole genome shotgun (WGS) entry which is preliminary data.</text>
</comment>
<dbReference type="SMART" id="SM00120">
    <property type="entry name" value="HX"/>
    <property type="match status" value="6"/>
</dbReference>
<organism evidence="15 16">
    <name type="scientific">Scophthalmus maximus</name>
    <name type="common">Turbot</name>
    <name type="synonym">Psetta maxima</name>
    <dbReference type="NCBI Taxonomy" id="52904"/>
    <lineage>
        <taxon>Eukaryota</taxon>
        <taxon>Metazoa</taxon>
        <taxon>Chordata</taxon>
        <taxon>Craniata</taxon>
        <taxon>Vertebrata</taxon>
        <taxon>Euteleostomi</taxon>
        <taxon>Actinopterygii</taxon>
        <taxon>Neopterygii</taxon>
        <taxon>Teleostei</taxon>
        <taxon>Neoteleostei</taxon>
        <taxon>Acanthomorphata</taxon>
        <taxon>Carangaria</taxon>
        <taxon>Pleuronectiformes</taxon>
        <taxon>Pleuronectoidei</taxon>
        <taxon>Scophthalmidae</taxon>
        <taxon>Scophthalmus</taxon>
    </lineage>
</organism>
<feature type="repeat" description="Hemopexin" evidence="13">
    <location>
        <begin position="188"/>
        <end position="234"/>
    </location>
</feature>
<keyword evidence="10" id="KW-0677">Repeat</keyword>
<evidence type="ECO:0000256" key="6">
    <source>
        <dbReference type="ARBA" id="ARBA00022525"/>
    </source>
</evidence>
<feature type="chain" id="PRO_5025450657" description="Hemopexin" evidence="14">
    <location>
        <begin position="23"/>
        <end position="453"/>
    </location>
</feature>
<keyword evidence="5" id="KW-0813">Transport</keyword>
<comment type="similarity">
    <text evidence="3">Belongs to the hemopexin family.</text>
</comment>
<evidence type="ECO:0000256" key="4">
    <source>
        <dbReference type="ARBA" id="ARBA00013632"/>
    </source>
</evidence>
<dbReference type="PANTHER" id="PTHR22917:SF9">
    <property type="entry name" value="HEMOPEXIN"/>
    <property type="match status" value="1"/>
</dbReference>
<keyword evidence="7" id="KW-0349">Heme</keyword>
<dbReference type="InterPro" id="IPR051298">
    <property type="entry name" value="Heme_transport/Cell_adhesion"/>
</dbReference>
<dbReference type="GO" id="GO:0046872">
    <property type="term" value="F:metal ion binding"/>
    <property type="evidence" value="ECO:0007669"/>
    <property type="project" value="UniProtKB-KW"/>
</dbReference>
<dbReference type="AlphaFoldDB" id="A0A6A4TMU4"/>
<keyword evidence="11" id="KW-0408">Iron</keyword>
<evidence type="ECO:0000256" key="1">
    <source>
        <dbReference type="ARBA" id="ARBA00002031"/>
    </source>
</evidence>
<evidence type="ECO:0000256" key="8">
    <source>
        <dbReference type="ARBA" id="ARBA00022723"/>
    </source>
</evidence>
<accession>A0A6A4TMU4</accession>
<dbReference type="InterPro" id="IPR036375">
    <property type="entry name" value="Hemopexin-like_dom_sf"/>
</dbReference>
<keyword evidence="6" id="KW-0964">Secreted</keyword>
<keyword evidence="9 14" id="KW-0732">Signal</keyword>
<evidence type="ECO:0000313" key="15">
    <source>
        <dbReference type="EMBL" id="KAF0046159.1"/>
    </source>
</evidence>
<dbReference type="PANTHER" id="PTHR22917">
    <property type="entry name" value="HEMOPEXIN DOMAIN-CONTAINING PROTEIN"/>
    <property type="match status" value="1"/>
</dbReference>
<evidence type="ECO:0000256" key="11">
    <source>
        <dbReference type="ARBA" id="ARBA00023004"/>
    </source>
</evidence>
<dbReference type="FunFam" id="2.110.10.10:FF:000009">
    <property type="entry name" value="Hemopexin"/>
    <property type="match status" value="1"/>
</dbReference>
<evidence type="ECO:0000256" key="2">
    <source>
        <dbReference type="ARBA" id="ARBA00004613"/>
    </source>
</evidence>
<comment type="subcellular location">
    <subcellularLocation>
        <location evidence="2">Secreted</location>
    </subcellularLocation>
</comment>
<reference evidence="15 16" key="1">
    <citation type="submission" date="2019-06" db="EMBL/GenBank/DDBJ databases">
        <title>Draft genomes of female and male turbot (Scophthalmus maximus).</title>
        <authorList>
            <person name="Xu H."/>
            <person name="Xu X.-W."/>
            <person name="Shao C."/>
            <person name="Chen S."/>
        </authorList>
    </citation>
    <scope>NUCLEOTIDE SEQUENCE [LARGE SCALE GENOMIC DNA]</scope>
    <source>
        <strain evidence="15">Ysfricsl-2016a</strain>
        <tissue evidence="15">Blood</tissue>
    </source>
</reference>
<comment type="function">
    <text evidence="1">Binds heme and transports it to the liver for breakdown and iron recovery, after which the free hemopexin returns to the circulation.</text>
</comment>
<dbReference type="PROSITE" id="PS51642">
    <property type="entry name" value="HEMOPEXIN_2"/>
    <property type="match status" value="5"/>
</dbReference>
<evidence type="ECO:0000256" key="12">
    <source>
        <dbReference type="ARBA" id="ARBA00023180"/>
    </source>
</evidence>
<evidence type="ECO:0000256" key="13">
    <source>
        <dbReference type="PROSITE-ProRule" id="PRU01011"/>
    </source>
</evidence>
<protein>
    <recommendedName>
        <fullName evidence="4">Hemopexin</fullName>
    </recommendedName>
</protein>
<sequence length="453" mass="50972">MDLLTKTLFLCLVLALAHGAPAHPQDSAAEDGESQAAVPDRCDGIEFDAITPDEKGMTFFFKGSHLWKGFQGPAQPSNETFKELDDIHHIGHVDAAFRMHSTESPDTHDHIYFFLDDKVFRYYNHTLEDGYPKAIQEEFPGVPSHLDAAIECPSGECGADSVIFFKGDDVHVYDLSTKVMKTKTWPDLPACTSALHWLEHYYCFHGNNFTRFNPTSGEVSAGYPKDARNYFMKCPNFGHGGNYKVPKCSEVKLDAITTDDAGKTYFFSGPVYMRLDTVRDGLHAFPISRSWKEVTNGVDAVFSYMDKFYMIKDEQVYIYKTGARYTLVEGYPKTLKEELGIDGRVDAAFLCPNEHTVHIIQGRQMIDVDLTATPRVVIRDLPLPFSDLDASLCGSEGIKKFHKLHMLMLDRTDTDAAARRSPEVGAALVVIQGLFTPWRGFLFDQNPWDFQQG</sequence>
<dbReference type="Proteomes" id="UP000438429">
    <property type="component" value="Unassembled WGS sequence"/>
</dbReference>
<dbReference type="InterPro" id="IPR018487">
    <property type="entry name" value="Hemopexin-like_repeat"/>
</dbReference>
<keyword evidence="8" id="KW-0479">Metal-binding</keyword>
<dbReference type="Gene3D" id="2.110.10.10">
    <property type="entry name" value="Hemopexin-like domain"/>
    <property type="match status" value="2"/>
</dbReference>
<evidence type="ECO:0000256" key="14">
    <source>
        <dbReference type="SAM" id="SignalP"/>
    </source>
</evidence>
<evidence type="ECO:0000256" key="10">
    <source>
        <dbReference type="ARBA" id="ARBA00022737"/>
    </source>
</evidence>
<dbReference type="GO" id="GO:0005615">
    <property type="term" value="C:extracellular space"/>
    <property type="evidence" value="ECO:0007669"/>
    <property type="project" value="TreeGrafter"/>
</dbReference>
<evidence type="ECO:0000313" key="16">
    <source>
        <dbReference type="Proteomes" id="UP000438429"/>
    </source>
</evidence>
<dbReference type="SUPFAM" id="SSF50923">
    <property type="entry name" value="Hemopexin-like domain"/>
    <property type="match status" value="2"/>
</dbReference>
<feature type="signal peptide" evidence="14">
    <location>
        <begin position="1"/>
        <end position="22"/>
    </location>
</feature>
<feature type="repeat" description="Hemopexin" evidence="13">
    <location>
        <begin position="250"/>
        <end position="294"/>
    </location>
</feature>
<dbReference type="InterPro" id="IPR000585">
    <property type="entry name" value="Hemopexin-like_dom"/>
</dbReference>
<proteinExistence type="inferred from homology"/>
<dbReference type="EMBL" id="VEVO01000002">
    <property type="protein sequence ID" value="KAF0046159.1"/>
    <property type="molecule type" value="Genomic_DNA"/>
</dbReference>
<evidence type="ECO:0000256" key="3">
    <source>
        <dbReference type="ARBA" id="ARBA00011072"/>
    </source>
</evidence>
<keyword evidence="12" id="KW-0325">Glycoprotein</keyword>
<feature type="repeat" description="Hemopexin" evidence="13">
    <location>
        <begin position="143"/>
        <end position="187"/>
    </location>
</feature>
<gene>
    <name evidence="15" type="ORF">F2P81_002688</name>
</gene>
<feature type="repeat" description="Hemopexin" evidence="13">
    <location>
        <begin position="295"/>
        <end position="342"/>
    </location>
</feature>
<dbReference type="Pfam" id="PF00045">
    <property type="entry name" value="Hemopexin"/>
    <property type="match status" value="3"/>
</dbReference>
<evidence type="ECO:0000256" key="9">
    <source>
        <dbReference type="ARBA" id="ARBA00022729"/>
    </source>
</evidence>